<dbReference type="GO" id="GO:0015562">
    <property type="term" value="F:efflux transmembrane transporter activity"/>
    <property type="evidence" value="ECO:0007669"/>
    <property type="project" value="InterPro"/>
</dbReference>
<dbReference type="PANTHER" id="PTHR30203:SF24">
    <property type="entry name" value="BLR4935 PROTEIN"/>
    <property type="match status" value="1"/>
</dbReference>
<dbReference type="Pfam" id="PF02321">
    <property type="entry name" value="OEP"/>
    <property type="match status" value="1"/>
</dbReference>
<evidence type="ECO:0008006" key="4">
    <source>
        <dbReference type="Google" id="ProtNLM"/>
    </source>
</evidence>
<reference evidence="2 3" key="1">
    <citation type="submission" date="2015-08" db="EMBL/GenBank/DDBJ databases">
        <title>Complete genome sequence of Sulfurifustis variabilis.</title>
        <authorList>
            <person name="Miura A."/>
            <person name="Kojima H."/>
            <person name="Fukui M."/>
        </authorList>
    </citation>
    <scope>NUCLEOTIDE SEQUENCE [LARGE SCALE GENOMIC DNA]</scope>
    <source>
        <strain evidence="3">skN76</strain>
    </source>
</reference>
<evidence type="ECO:0000256" key="1">
    <source>
        <dbReference type="ARBA" id="ARBA00007613"/>
    </source>
</evidence>
<dbReference type="AlphaFoldDB" id="A0A1C7AEU6"/>
<dbReference type="InterPro" id="IPR003423">
    <property type="entry name" value="OMP_efflux"/>
</dbReference>
<dbReference type="PANTHER" id="PTHR30203">
    <property type="entry name" value="OUTER MEMBRANE CATION EFFLUX PROTEIN"/>
    <property type="match status" value="1"/>
</dbReference>
<protein>
    <recommendedName>
        <fullName evidence="4">Transporter</fullName>
    </recommendedName>
</protein>
<evidence type="ECO:0000313" key="2">
    <source>
        <dbReference type="EMBL" id="BAU49695.1"/>
    </source>
</evidence>
<organism evidence="2 3">
    <name type="scientific">Sulfurifustis variabilis</name>
    <dbReference type="NCBI Taxonomy" id="1675686"/>
    <lineage>
        <taxon>Bacteria</taxon>
        <taxon>Pseudomonadati</taxon>
        <taxon>Pseudomonadota</taxon>
        <taxon>Gammaproteobacteria</taxon>
        <taxon>Acidiferrobacterales</taxon>
        <taxon>Acidiferrobacteraceae</taxon>
        <taxon>Sulfurifustis</taxon>
    </lineage>
</organism>
<gene>
    <name evidence="2" type="ORF">SVA_3147</name>
</gene>
<sequence>MGLCALTLLSVPPSAAGEVRGSGAAVSAEALTREQAVEQALAANPTLKAFGRELEAARARRLQADGFDPPTFFWDFEEAERLGSPSRFGNQVLGVEQSIEWFGVRRARKEAATFGVDAAEALLERARSRIAARTHKAFDEVLQARAAGELLERMTTLAGEAVELARARFRSGTASYVDFLRLRLRREQLQNERRTVLVAETAARRELNGLLGRSGEAITLQGELTETAPLPEVSPYLADAEQKAPTLRLLEYRRAEAAKRYEAARGGRLPEFTLGLGRERLYDGAADYAWAGRLGLRLPLPGSDRQQGREAEALAELNRTAELGRAQRLAVQTRLGQRLDEAAVLAQRVEDYRKVLLPDAADQLKAAQQDYRVGRIDALGLIDVFNTYVEIQRDYLETLARLRAAAADLAGFGEDLWEVEL</sequence>
<dbReference type="Gene3D" id="1.20.1600.10">
    <property type="entry name" value="Outer membrane efflux proteins (OEP)"/>
    <property type="match status" value="1"/>
</dbReference>
<dbReference type="InterPro" id="IPR010131">
    <property type="entry name" value="MdtP/NodT-like"/>
</dbReference>
<dbReference type="KEGG" id="sva:SVA_3147"/>
<comment type="similarity">
    <text evidence="1">Belongs to the outer membrane factor (OMF) (TC 1.B.17) family.</text>
</comment>
<accession>A0A1C7AEU6</accession>
<dbReference type="SUPFAM" id="SSF56954">
    <property type="entry name" value="Outer membrane efflux proteins (OEP)"/>
    <property type="match status" value="1"/>
</dbReference>
<evidence type="ECO:0000313" key="3">
    <source>
        <dbReference type="Proteomes" id="UP000218899"/>
    </source>
</evidence>
<dbReference type="EMBL" id="AP014936">
    <property type="protein sequence ID" value="BAU49695.1"/>
    <property type="molecule type" value="Genomic_DNA"/>
</dbReference>
<proteinExistence type="inferred from homology"/>
<name>A0A1C7AEU6_9GAMM</name>
<keyword evidence="3" id="KW-1185">Reference proteome</keyword>
<dbReference type="Proteomes" id="UP000218899">
    <property type="component" value="Chromosome"/>
</dbReference>